<dbReference type="PROSITE" id="PS51725">
    <property type="entry name" value="ABM"/>
    <property type="match status" value="1"/>
</dbReference>
<dbReference type="PANTHER" id="PTHR40624:SF1">
    <property type="entry name" value="BIOSYNTHESIS MONOOXYGENASE, PUTATIVE (AFU_ORTHOLOGUE AFUA_1G12025)-RELATED"/>
    <property type="match status" value="1"/>
</dbReference>
<keyword evidence="3" id="KW-1185">Reference proteome</keyword>
<protein>
    <recommendedName>
        <fullName evidence="1">ABM domain-containing protein</fullName>
    </recommendedName>
</protein>
<dbReference type="PANTHER" id="PTHR40624">
    <property type="entry name" value="BIOSYNTHESIS MONOOXYGENASE, PUTATIVE (AFU_ORTHOLOGUE AFUA_1G12025)-RELATED"/>
    <property type="match status" value="1"/>
</dbReference>
<gene>
    <name evidence="2" type="ORF">K461DRAFT_311003</name>
</gene>
<dbReference type="InterPro" id="IPR011008">
    <property type="entry name" value="Dimeric_a/b-barrel"/>
</dbReference>
<feature type="domain" description="ABM" evidence="1">
    <location>
        <begin position="6"/>
        <end position="100"/>
    </location>
</feature>
<proteinExistence type="predicted"/>
<dbReference type="AlphaFoldDB" id="A0A9P4J4Q2"/>
<evidence type="ECO:0000259" key="1">
    <source>
        <dbReference type="PROSITE" id="PS51725"/>
    </source>
</evidence>
<dbReference type="OrthoDB" id="10011777at2759"/>
<dbReference type="Gene3D" id="3.30.70.100">
    <property type="match status" value="1"/>
</dbReference>
<reference evidence="2" key="1">
    <citation type="journal article" date="2020" name="Stud. Mycol.">
        <title>101 Dothideomycetes genomes: a test case for predicting lifestyles and emergence of pathogens.</title>
        <authorList>
            <person name="Haridas S."/>
            <person name="Albert R."/>
            <person name="Binder M."/>
            <person name="Bloem J."/>
            <person name="Labutti K."/>
            <person name="Salamov A."/>
            <person name="Andreopoulos B."/>
            <person name="Baker S."/>
            <person name="Barry K."/>
            <person name="Bills G."/>
            <person name="Bluhm B."/>
            <person name="Cannon C."/>
            <person name="Castanera R."/>
            <person name="Culley D."/>
            <person name="Daum C."/>
            <person name="Ezra D."/>
            <person name="Gonzalez J."/>
            <person name="Henrissat B."/>
            <person name="Kuo A."/>
            <person name="Liang C."/>
            <person name="Lipzen A."/>
            <person name="Lutzoni F."/>
            <person name="Magnuson J."/>
            <person name="Mondo S."/>
            <person name="Nolan M."/>
            <person name="Ohm R."/>
            <person name="Pangilinan J."/>
            <person name="Park H.-J."/>
            <person name="Ramirez L."/>
            <person name="Alfaro M."/>
            <person name="Sun H."/>
            <person name="Tritt A."/>
            <person name="Yoshinaga Y."/>
            <person name="Zwiers L.-H."/>
            <person name="Turgeon B."/>
            <person name="Goodwin S."/>
            <person name="Spatafora J."/>
            <person name="Crous P."/>
            <person name="Grigoriev I."/>
        </authorList>
    </citation>
    <scope>NUCLEOTIDE SEQUENCE</scope>
    <source>
        <strain evidence="2">CBS 260.36</strain>
    </source>
</reference>
<comment type="caution">
    <text evidence="2">The sequence shown here is derived from an EMBL/GenBank/DDBJ whole genome shotgun (WGS) entry which is preliminary data.</text>
</comment>
<dbReference type="InterPro" id="IPR007138">
    <property type="entry name" value="ABM_dom"/>
</dbReference>
<sequence>MARKEIVITALIEPAPDKLERFKTVTQEAISWIKANEPDTLEFSLYETSPEHGEDGPTKFILVERYASYDAVLQHEKSDNYKTFFKKVTEEQLLAGAPVITRGGHVTGFRR</sequence>
<dbReference type="EMBL" id="ML996083">
    <property type="protein sequence ID" value="KAF2154566.1"/>
    <property type="molecule type" value="Genomic_DNA"/>
</dbReference>
<dbReference type="Proteomes" id="UP000799439">
    <property type="component" value="Unassembled WGS sequence"/>
</dbReference>
<evidence type="ECO:0000313" key="3">
    <source>
        <dbReference type="Proteomes" id="UP000799439"/>
    </source>
</evidence>
<name>A0A9P4J4Q2_9PEZI</name>
<dbReference type="Pfam" id="PF03992">
    <property type="entry name" value="ABM"/>
    <property type="match status" value="1"/>
</dbReference>
<accession>A0A9P4J4Q2</accession>
<evidence type="ECO:0000313" key="2">
    <source>
        <dbReference type="EMBL" id="KAF2154566.1"/>
    </source>
</evidence>
<dbReference type="SUPFAM" id="SSF54909">
    <property type="entry name" value="Dimeric alpha+beta barrel"/>
    <property type="match status" value="1"/>
</dbReference>
<organism evidence="2 3">
    <name type="scientific">Myriangium duriaei CBS 260.36</name>
    <dbReference type="NCBI Taxonomy" id="1168546"/>
    <lineage>
        <taxon>Eukaryota</taxon>
        <taxon>Fungi</taxon>
        <taxon>Dikarya</taxon>
        <taxon>Ascomycota</taxon>
        <taxon>Pezizomycotina</taxon>
        <taxon>Dothideomycetes</taxon>
        <taxon>Dothideomycetidae</taxon>
        <taxon>Myriangiales</taxon>
        <taxon>Myriangiaceae</taxon>
        <taxon>Myriangium</taxon>
    </lineage>
</organism>